<dbReference type="InterPro" id="IPR027246">
    <property type="entry name" value="Porin_Euk/Tom40"/>
</dbReference>
<comment type="subcellular location">
    <subcellularLocation>
        <location evidence="1">Mitochondrion outer membrane</location>
    </subcellularLocation>
</comment>
<evidence type="ECO:0000256" key="9">
    <source>
        <dbReference type="ARBA" id="ARBA00022787"/>
    </source>
</evidence>
<keyword evidence="6" id="KW-0597">Phosphoprotein</keyword>
<keyword evidence="16" id="KW-0472">Membrane</keyword>
<evidence type="ECO:0000256" key="5">
    <source>
        <dbReference type="ARBA" id="ARBA00022499"/>
    </source>
</evidence>
<dbReference type="GO" id="GO:0008308">
    <property type="term" value="F:voltage-gated monoatomic anion channel activity"/>
    <property type="evidence" value="ECO:0007669"/>
    <property type="project" value="InterPro"/>
</dbReference>
<keyword evidence="23" id="KW-1185">Reference proteome</keyword>
<evidence type="ECO:0000256" key="11">
    <source>
        <dbReference type="ARBA" id="ARBA00022990"/>
    </source>
</evidence>
<proteinExistence type="inferred from homology"/>
<evidence type="ECO:0000256" key="4">
    <source>
        <dbReference type="ARBA" id="ARBA00022452"/>
    </source>
</evidence>
<comment type="caution">
    <text evidence="22">The sequence shown here is derived from an EMBL/GenBank/DDBJ whole genome shotgun (WGS) entry which is preliminary data.</text>
</comment>
<keyword evidence="14" id="KW-0626">Porin</keyword>
<evidence type="ECO:0000256" key="14">
    <source>
        <dbReference type="ARBA" id="ARBA00023114"/>
    </source>
</evidence>
<dbReference type="EMBL" id="VCEB01000007">
    <property type="protein sequence ID" value="KAB0375336.1"/>
    <property type="molecule type" value="Genomic_DNA"/>
</dbReference>
<comment type="function">
    <text evidence="20">Non-selective voltage-gated ion channel that mediates the transport of anions and cations through the mitochondrion outer membrane and plasma membrane. Forms a high-conducting channel with a stable open state and a voltage-induced closure with a mild preference for anions over cations. Involved in male fertility and sperm mitochondrial sheath formation.</text>
</comment>
<gene>
    <name evidence="22" type="ORF">FD755_013828</name>
</gene>
<dbReference type="PANTHER" id="PTHR11743:SF28">
    <property type="entry name" value="VOLTAGE-DEPENDENT ANION-SELECTIVE CHANNEL PROTEIN 3"/>
    <property type="match status" value="1"/>
</dbReference>
<dbReference type="GO" id="GO:0015288">
    <property type="term" value="F:porin activity"/>
    <property type="evidence" value="ECO:0007669"/>
    <property type="project" value="UniProtKB-KW"/>
</dbReference>
<keyword evidence="15" id="KW-0496">Mitochondrion</keyword>
<evidence type="ECO:0000256" key="2">
    <source>
        <dbReference type="ARBA" id="ARBA00007780"/>
    </source>
</evidence>
<evidence type="ECO:0000256" key="1">
    <source>
        <dbReference type="ARBA" id="ARBA00004294"/>
    </source>
</evidence>
<evidence type="ECO:0000256" key="15">
    <source>
        <dbReference type="ARBA" id="ARBA00023128"/>
    </source>
</evidence>
<comment type="similarity">
    <text evidence="2">Belongs to the eukaryotic mitochondrial porin family.</text>
</comment>
<evidence type="ECO:0000256" key="7">
    <source>
        <dbReference type="ARBA" id="ARBA00022692"/>
    </source>
</evidence>
<accession>A0A5N3XN43</accession>
<dbReference type="PANTHER" id="PTHR11743">
    <property type="entry name" value="VOLTAGE-DEPENDENT ANION-SELECTIVE CHANNEL"/>
    <property type="match status" value="1"/>
</dbReference>
<comment type="catalytic activity">
    <reaction evidence="18">
        <text>K(+)(in) = K(+)(out)</text>
        <dbReference type="Rhea" id="RHEA:29463"/>
        <dbReference type="ChEBI" id="CHEBI:29103"/>
    </reaction>
</comment>
<keyword evidence="13" id="KW-0406">Ion transport</keyword>
<keyword evidence="7" id="KW-0812">Transmembrane</keyword>
<keyword evidence="5" id="KW-1017">Isopeptide bond</keyword>
<dbReference type="InterPro" id="IPR023614">
    <property type="entry name" value="Porin_dom_sf"/>
</dbReference>
<keyword evidence="10" id="KW-0832">Ubl conjugation</keyword>
<comment type="catalytic activity">
    <reaction evidence="17">
        <text>chloride(in) = chloride(out)</text>
        <dbReference type="Rhea" id="RHEA:29823"/>
        <dbReference type="ChEBI" id="CHEBI:17996"/>
    </reaction>
</comment>
<keyword evidence="12" id="KW-0520">NAD</keyword>
<evidence type="ECO:0000256" key="8">
    <source>
        <dbReference type="ARBA" id="ARBA00022741"/>
    </source>
</evidence>
<evidence type="ECO:0000256" key="6">
    <source>
        <dbReference type="ARBA" id="ARBA00022553"/>
    </source>
</evidence>
<dbReference type="Proteomes" id="UP000326062">
    <property type="component" value="Chromosome 8"/>
</dbReference>
<dbReference type="Gene3D" id="2.40.160.10">
    <property type="entry name" value="Porin"/>
    <property type="match status" value="1"/>
</dbReference>
<keyword evidence="4" id="KW-1134">Transmembrane beta strand</keyword>
<evidence type="ECO:0000256" key="17">
    <source>
        <dbReference type="ARBA" id="ARBA00024167"/>
    </source>
</evidence>
<keyword evidence="11" id="KW-0007">Acetylation</keyword>
<evidence type="ECO:0000256" key="21">
    <source>
        <dbReference type="ARBA" id="ARBA00050036"/>
    </source>
</evidence>
<dbReference type="GO" id="GO:0000166">
    <property type="term" value="F:nucleotide binding"/>
    <property type="evidence" value="ECO:0007669"/>
    <property type="project" value="UniProtKB-KW"/>
</dbReference>
<evidence type="ECO:0000256" key="18">
    <source>
        <dbReference type="ARBA" id="ARBA00034430"/>
    </source>
</evidence>
<keyword evidence="9" id="KW-1000">Mitochondrion outer membrane</keyword>
<dbReference type="GO" id="GO:0046930">
    <property type="term" value="C:pore complex"/>
    <property type="evidence" value="ECO:0007669"/>
    <property type="project" value="UniProtKB-KW"/>
</dbReference>
<evidence type="ECO:0000256" key="10">
    <source>
        <dbReference type="ARBA" id="ARBA00022843"/>
    </source>
</evidence>
<dbReference type="InterPro" id="IPR001925">
    <property type="entry name" value="Porin_Euk"/>
</dbReference>
<reference evidence="22 23" key="1">
    <citation type="submission" date="2019-06" db="EMBL/GenBank/DDBJ databases">
        <title>Discovery of a novel chromosome fission-fusion reversal in muntjac.</title>
        <authorList>
            <person name="Mudd A.B."/>
            <person name="Bredeson J.V."/>
            <person name="Baum R."/>
            <person name="Hockemeyer D."/>
            <person name="Rokhsar D.S."/>
        </authorList>
    </citation>
    <scope>NUCLEOTIDE SEQUENCE [LARGE SCALE GENOMIC DNA]</scope>
    <source>
        <strain evidence="22">UCam_UCB_Mr</strain>
        <tissue evidence="22">Fibroblast cell line</tissue>
    </source>
</reference>
<evidence type="ECO:0000313" key="22">
    <source>
        <dbReference type="EMBL" id="KAB0375336.1"/>
    </source>
</evidence>
<name>A0A5N3XN43_MUNRE</name>
<protein>
    <recommendedName>
        <fullName evidence="21">Non-selective voltage-gated ion channel VDAC3</fullName>
    </recommendedName>
</protein>
<evidence type="ECO:0000256" key="16">
    <source>
        <dbReference type="ARBA" id="ARBA00023136"/>
    </source>
</evidence>
<comment type="subunit">
    <text evidence="19">Interacts with ARMC12 in a TBC1D21-dependent manner. Interacts with MISFA.</text>
</comment>
<evidence type="ECO:0000256" key="3">
    <source>
        <dbReference type="ARBA" id="ARBA00022448"/>
    </source>
</evidence>
<evidence type="ECO:0000256" key="19">
    <source>
        <dbReference type="ARBA" id="ARBA00046980"/>
    </source>
</evidence>
<sequence>MCNTDLLIDGQIDLRTKLCSGGNLEVKYKICNCGLTLTQKWYTDSTLGREISLENKLAEGKEKKSGKLKASYEQDCFSPDSNIDIDFSRPTIYGWAMLAFESWFAGYQMKFDSQIQTLHTHMNNGTEFGGPIYQKVNKMIETPINLMWMTSSDDSHFGIRAKYNLNIELLYLIKVNSLLSALTDGKNFNAGGHRFGLGFELGFE</sequence>
<organism evidence="22 23">
    <name type="scientific">Muntiacus reevesi</name>
    <name type="common">Reeves' muntjac</name>
    <name type="synonym">Cervus reevesi</name>
    <dbReference type="NCBI Taxonomy" id="9886"/>
    <lineage>
        <taxon>Eukaryota</taxon>
        <taxon>Metazoa</taxon>
        <taxon>Chordata</taxon>
        <taxon>Craniata</taxon>
        <taxon>Vertebrata</taxon>
        <taxon>Euteleostomi</taxon>
        <taxon>Mammalia</taxon>
        <taxon>Eutheria</taxon>
        <taxon>Laurasiatheria</taxon>
        <taxon>Artiodactyla</taxon>
        <taxon>Ruminantia</taxon>
        <taxon>Pecora</taxon>
        <taxon>Cervidae</taxon>
        <taxon>Muntiacinae</taxon>
        <taxon>Muntiacus</taxon>
    </lineage>
</organism>
<evidence type="ECO:0000313" key="23">
    <source>
        <dbReference type="Proteomes" id="UP000326062"/>
    </source>
</evidence>
<dbReference type="CDD" id="cd07306">
    <property type="entry name" value="Porin3_VDAC"/>
    <property type="match status" value="1"/>
</dbReference>
<dbReference type="GO" id="GO:0005741">
    <property type="term" value="C:mitochondrial outer membrane"/>
    <property type="evidence" value="ECO:0007669"/>
    <property type="project" value="UniProtKB-SubCell"/>
</dbReference>
<keyword evidence="8" id="KW-0547">Nucleotide-binding</keyword>
<evidence type="ECO:0000256" key="13">
    <source>
        <dbReference type="ARBA" id="ARBA00023065"/>
    </source>
</evidence>
<dbReference type="Pfam" id="PF01459">
    <property type="entry name" value="Porin_3"/>
    <property type="match status" value="1"/>
</dbReference>
<keyword evidence="3" id="KW-0813">Transport</keyword>
<evidence type="ECO:0000256" key="20">
    <source>
        <dbReference type="ARBA" id="ARBA00049964"/>
    </source>
</evidence>
<dbReference type="AlphaFoldDB" id="A0A5N3XN43"/>
<evidence type="ECO:0000256" key="12">
    <source>
        <dbReference type="ARBA" id="ARBA00023027"/>
    </source>
</evidence>